<accession>A0ABX1QNN2</accession>
<dbReference type="PANTHER" id="PTHR39965">
    <property type="entry name" value="CRISPR SYSTEM CMR SUBUNIT CMR6"/>
    <property type="match status" value="1"/>
</dbReference>
<evidence type="ECO:0000259" key="3">
    <source>
        <dbReference type="Pfam" id="PF03787"/>
    </source>
</evidence>
<evidence type="ECO:0000256" key="2">
    <source>
        <dbReference type="SAM" id="MobiDB-lite"/>
    </source>
</evidence>
<keyword evidence="1" id="KW-0051">Antiviral defense</keyword>
<dbReference type="NCBIfam" id="TIGR01898">
    <property type="entry name" value="cas_TM1791_cmr6"/>
    <property type="match status" value="1"/>
</dbReference>
<reference evidence="4 5" key="1">
    <citation type="journal article" date="2020" name="Curr. Microbiol.">
        <title>Tepidiphilus baoligensis sp. nov., a Novel Bacterium of the Family Hydrogenophilaceae Isolated from an Oil Reservoir.</title>
        <authorList>
            <person name="Zhang X."/>
            <person name="Wang G."/>
            <person name="Ma X."/>
            <person name="Yu J."/>
            <person name="You J."/>
            <person name="Xue Y."/>
            <person name="Ma Y."/>
        </authorList>
    </citation>
    <scope>NUCLEOTIDE SEQUENCE [LARGE SCALE GENOMIC DNA]</scope>
    <source>
        <strain evidence="4 5">B18-69</strain>
    </source>
</reference>
<feature type="domain" description="CRISPR type III-associated protein" evidence="3">
    <location>
        <begin position="86"/>
        <end position="298"/>
    </location>
</feature>
<feature type="compositionally biased region" description="Basic and acidic residues" evidence="2">
    <location>
        <begin position="357"/>
        <end position="369"/>
    </location>
</feature>
<dbReference type="InterPro" id="IPR005537">
    <property type="entry name" value="RAMP_III_fam"/>
</dbReference>
<protein>
    <submittedName>
        <fullName evidence="4">Type III-B CRISPR module RAMP protein Cmr6</fullName>
    </submittedName>
</protein>
<dbReference type="PANTHER" id="PTHR39965:SF1">
    <property type="entry name" value="CRISPR SYSTEM CMR SUBUNIT CMR6"/>
    <property type="match status" value="1"/>
</dbReference>
<sequence>MPLAAIPRYLGQDFSQASSGLRFGLYLPIWTDRWNKNDAAARDAWRQVTRLSAGEREAMQAINLRFDALASTLPESSRLRLEAVSTSPFTTGLGNEHPLENGFAFLFPYGIPYLAGSGVKGVLRRAAQELARGDWGEDTPWFGLDRPSFTLKSRNLSLSVIDVLFGREPAAGDGEHVRGALDFWDVVPLIEGNSLLVEIMTPHQSHYYQDGEPPHECADPVPIPFLTLAPGARFVFRLRCHTEHLARLTREPLPDAPSLLAVDGEGKARWQELLEAAFAHAFDWLGFGAKTSVGYGAMQRDPAAEAKHYAQEQAAREAARKQAEIESLSPQRQRIQAFIDYAEKELERPHRPKSKIGQRDYQEAQKLAKDAQAADWSAEDRAAARQAIETYLPRLADISLKDIRKKLELDKLSPQTP</sequence>
<dbReference type="Pfam" id="PF03787">
    <property type="entry name" value="RAMPs"/>
    <property type="match status" value="1"/>
</dbReference>
<dbReference type="EMBL" id="JAAAUB010000007">
    <property type="protein sequence ID" value="NMH16675.1"/>
    <property type="molecule type" value="Genomic_DNA"/>
</dbReference>
<evidence type="ECO:0000313" key="5">
    <source>
        <dbReference type="Proteomes" id="UP000669605"/>
    </source>
</evidence>
<organism evidence="4 5">
    <name type="scientific">Tepidiphilus baoligensis</name>
    <dbReference type="NCBI Taxonomy" id="2698687"/>
    <lineage>
        <taxon>Bacteria</taxon>
        <taxon>Pseudomonadati</taxon>
        <taxon>Pseudomonadota</taxon>
        <taxon>Hydrogenophilia</taxon>
        <taxon>Hydrogenophilales</taxon>
        <taxon>Hydrogenophilaceae</taxon>
        <taxon>Tepidiphilus</taxon>
    </lineage>
</organism>
<dbReference type="Proteomes" id="UP000669605">
    <property type="component" value="Unassembled WGS sequence"/>
</dbReference>
<evidence type="ECO:0000313" key="4">
    <source>
        <dbReference type="EMBL" id="NMH16675.1"/>
    </source>
</evidence>
<dbReference type="RefSeq" id="WP_169115883.1">
    <property type="nucleotide sequence ID" value="NZ_JAAAUB010000007.1"/>
</dbReference>
<gene>
    <name evidence="4" type="primary">cmr6</name>
    <name evidence="4" type="ORF">GV368_06090</name>
</gene>
<evidence type="ECO:0000256" key="1">
    <source>
        <dbReference type="ARBA" id="ARBA00023118"/>
    </source>
</evidence>
<keyword evidence="5" id="KW-1185">Reference proteome</keyword>
<name>A0ABX1QNN2_9PROT</name>
<comment type="caution">
    <text evidence="4">The sequence shown here is derived from an EMBL/GenBank/DDBJ whole genome shotgun (WGS) entry which is preliminary data.</text>
</comment>
<dbReference type="InterPro" id="IPR010172">
    <property type="entry name" value="CRISPR-assoc_prot_TM1791"/>
</dbReference>
<proteinExistence type="predicted"/>
<feature type="region of interest" description="Disordered" evidence="2">
    <location>
        <begin position="346"/>
        <end position="380"/>
    </location>
</feature>